<keyword evidence="1" id="KW-0472">Membrane</keyword>
<feature type="transmembrane region" description="Helical" evidence="1">
    <location>
        <begin position="188"/>
        <end position="206"/>
    </location>
</feature>
<evidence type="ECO:0000256" key="1">
    <source>
        <dbReference type="SAM" id="Phobius"/>
    </source>
</evidence>
<reference evidence="3" key="1">
    <citation type="journal article" date="2014" name="Environ. Microbiol.">
        <title>Comparative genomics of the marine bacterial genus Glaciecola reveals the high degree of genomic diversity and genomic characteristic for cold adaptation.</title>
        <authorList>
            <person name="Qin Q.L."/>
            <person name="Xie B.B."/>
            <person name="Yu Y."/>
            <person name="Shu Y.L."/>
            <person name="Rong J.C."/>
            <person name="Zhang Y.J."/>
            <person name="Zhao D.L."/>
            <person name="Chen X.L."/>
            <person name="Zhang X.Y."/>
            <person name="Chen B."/>
            <person name="Zhou B.C."/>
            <person name="Zhang Y.Z."/>
        </authorList>
    </citation>
    <scope>NUCLEOTIDE SEQUENCE [LARGE SCALE GENOMIC DNA]</scope>
    <source>
        <strain evidence="3">LMG 21857</strain>
    </source>
</reference>
<sequence>MRYSSLLPFSALLVLGLMSFLIDVDIIPPGIELLESLKARFDGYLYWLILAIILLESIVYVGFYFPGQFFAVLLVVLAKPQWNDILYLTLAMVTAATLGSMLNYYMGKRFAQHEKKTPINRKSSIKYLLVAMIHINSLAFYMFNQGAQRRPFKVVFLAGLLNLPYYLGLIFATTVLSEEIMKLAENTLFILCAIGIWLLVCVYLDIKKYRNTKLYAHQREQELK</sequence>
<keyword evidence="3" id="KW-1185">Reference proteome</keyword>
<feature type="transmembrane region" description="Helical" evidence="1">
    <location>
        <begin position="155"/>
        <end position="176"/>
    </location>
</feature>
<dbReference type="STRING" id="1129793.GPLA_0997"/>
<dbReference type="Proteomes" id="UP000006322">
    <property type="component" value="Unassembled WGS sequence"/>
</dbReference>
<proteinExistence type="predicted"/>
<gene>
    <name evidence="2" type="primary">dedA</name>
    <name evidence="2" type="ORF">GPLA_0997</name>
</gene>
<feature type="transmembrane region" description="Helical" evidence="1">
    <location>
        <begin position="45"/>
        <end position="78"/>
    </location>
</feature>
<protein>
    <submittedName>
        <fullName evidence="2">Membrane-associated protein</fullName>
    </submittedName>
</protein>
<comment type="caution">
    <text evidence="2">The sequence shown here is derived from an EMBL/GenBank/DDBJ whole genome shotgun (WGS) entry which is preliminary data.</text>
</comment>
<organism evidence="2 3">
    <name type="scientific">Paraglaciecola polaris LMG 21857</name>
    <dbReference type="NCBI Taxonomy" id="1129793"/>
    <lineage>
        <taxon>Bacteria</taxon>
        <taxon>Pseudomonadati</taxon>
        <taxon>Pseudomonadota</taxon>
        <taxon>Gammaproteobacteria</taxon>
        <taxon>Alteromonadales</taxon>
        <taxon>Alteromonadaceae</taxon>
        <taxon>Paraglaciecola</taxon>
    </lineage>
</organism>
<dbReference type="OrthoDB" id="6197396at2"/>
<name>K6ZSV2_9ALTE</name>
<accession>K6ZSV2</accession>
<keyword evidence="1" id="KW-1133">Transmembrane helix</keyword>
<dbReference type="EMBL" id="BAER01000024">
    <property type="protein sequence ID" value="GAC31913.1"/>
    <property type="molecule type" value="Genomic_DNA"/>
</dbReference>
<dbReference type="RefSeq" id="WP_007103717.1">
    <property type="nucleotide sequence ID" value="NZ_BAER01000024.1"/>
</dbReference>
<evidence type="ECO:0000313" key="3">
    <source>
        <dbReference type="Proteomes" id="UP000006322"/>
    </source>
</evidence>
<dbReference type="AlphaFoldDB" id="K6ZSV2"/>
<evidence type="ECO:0000313" key="2">
    <source>
        <dbReference type="EMBL" id="GAC31913.1"/>
    </source>
</evidence>
<feature type="transmembrane region" description="Helical" evidence="1">
    <location>
        <begin position="85"/>
        <end position="105"/>
    </location>
</feature>
<keyword evidence="1" id="KW-0812">Transmembrane</keyword>